<dbReference type="EMBL" id="CAJPDQ010000013">
    <property type="protein sequence ID" value="CAF9918212.1"/>
    <property type="molecule type" value="Genomic_DNA"/>
</dbReference>
<feature type="domain" description="N-acetyltransferase" evidence="3">
    <location>
        <begin position="2"/>
        <end position="192"/>
    </location>
</feature>
<keyword evidence="1" id="KW-0808">Transferase</keyword>
<keyword evidence="5" id="KW-1185">Reference proteome</keyword>
<dbReference type="PROSITE" id="PS51186">
    <property type="entry name" value="GNAT"/>
    <property type="match status" value="1"/>
</dbReference>
<protein>
    <recommendedName>
        <fullName evidence="3">N-acetyltransferase domain-containing protein</fullName>
    </recommendedName>
</protein>
<accession>A0A8H3F8X0</accession>
<dbReference type="GO" id="GO:0004596">
    <property type="term" value="F:protein-N-terminal amino-acid acetyltransferase activity"/>
    <property type="evidence" value="ECO:0007669"/>
    <property type="project" value="TreeGrafter"/>
</dbReference>
<name>A0A8H3F8X0_9LECA</name>
<keyword evidence="2" id="KW-0012">Acyltransferase</keyword>
<dbReference type="SUPFAM" id="SSF55729">
    <property type="entry name" value="Acyl-CoA N-acyltransferases (Nat)"/>
    <property type="match status" value="1"/>
</dbReference>
<dbReference type="GO" id="GO:0031416">
    <property type="term" value="C:NatB complex"/>
    <property type="evidence" value="ECO:0007669"/>
    <property type="project" value="TreeGrafter"/>
</dbReference>
<organism evidence="4 5">
    <name type="scientific">Gomphillus americanus</name>
    <dbReference type="NCBI Taxonomy" id="1940652"/>
    <lineage>
        <taxon>Eukaryota</taxon>
        <taxon>Fungi</taxon>
        <taxon>Dikarya</taxon>
        <taxon>Ascomycota</taxon>
        <taxon>Pezizomycotina</taxon>
        <taxon>Lecanoromycetes</taxon>
        <taxon>OSLEUM clade</taxon>
        <taxon>Ostropomycetidae</taxon>
        <taxon>Ostropales</taxon>
        <taxon>Graphidaceae</taxon>
        <taxon>Gomphilloideae</taxon>
        <taxon>Gomphillus</taxon>
    </lineage>
</organism>
<sequence length="217" mass="25004">MTSIRGAVPTDLFRMSLCNLDPLVENYDMEFYFDYLIRWPEMFLVAEDTQGRIVGYSKFPLPFFQPLSPPHFQTNQLTLALKVMGKVEEDPDYMSFLPNYLPWHGHVTALTVAPCARRQGLAKTLTAALERACDERGAWFMDLFVREGNAAVDMYRGMGYSVYRRVVDYYSDDPTGRKKGGEDAFDMRKPLSRDVARKYVRENGEEFRVSPEELYGG</sequence>
<dbReference type="Pfam" id="PF00583">
    <property type="entry name" value="Acetyltransf_1"/>
    <property type="match status" value="1"/>
</dbReference>
<evidence type="ECO:0000313" key="5">
    <source>
        <dbReference type="Proteomes" id="UP000664169"/>
    </source>
</evidence>
<dbReference type="InterPro" id="IPR016181">
    <property type="entry name" value="Acyl_CoA_acyltransferase"/>
</dbReference>
<dbReference type="PANTHER" id="PTHR45910">
    <property type="entry name" value="N-ALPHA-ACETYLTRANSFERASE 20"/>
    <property type="match status" value="1"/>
</dbReference>
<dbReference type="Gene3D" id="3.40.630.30">
    <property type="match status" value="2"/>
</dbReference>
<evidence type="ECO:0000313" key="4">
    <source>
        <dbReference type="EMBL" id="CAF9918212.1"/>
    </source>
</evidence>
<dbReference type="InterPro" id="IPR000182">
    <property type="entry name" value="GNAT_dom"/>
</dbReference>
<evidence type="ECO:0000256" key="2">
    <source>
        <dbReference type="ARBA" id="ARBA00023315"/>
    </source>
</evidence>
<evidence type="ECO:0000256" key="1">
    <source>
        <dbReference type="ARBA" id="ARBA00022679"/>
    </source>
</evidence>
<dbReference type="PANTHER" id="PTHR45910:SF1">
    <property type="entry name" value="N-ALPHA-ACETYLTRANSFERASE 20"/>
    <property type="match status" value="1"/>
</dbReference>
<proteinExistence type="predicted"/>
<dbReference type="Proteomes" id="UP000664169">
    <property type="component" value="Unassembled WGS sequence"/>
</dbReference>
<reference evidence="4" key="1">
    <citation type="submission" date="2021-03" db="EMBL/GenBank/DDBJ databases">
        <authorList>
            <person name="Tagirdzhanova G."/>
        </authorList>
    </citation>
    <scope>NUCLEOTIDE SEQUENCE</scope>
</reference>
<evidence type="ECO:0000259" key="3">
    <source>
        <dbReference type="PROSITE" id="PS51186"/>
    </source>
</evidence>
<dbReference type="InterPro" id="IPR051646">
    <property type="entry name" value="NatB_acetyltransferase_subunit"/>
</dbReference>
<comment type="caution">
    <text evidence="4">The sequence shown here is derived from an EMBL/GenBank/DDBJ whole genome shotgun (WGS) entry which is preliminary data.</text>
</comment>
<gene>
    <name evidence="4" type="ORF">GOMPHAMPRED_001451</name>
</gene>
<dbReference type="OrthoDB" id="10264728at2759"/>
<dbReference type="AlphaFoldDB" id="A0A8H3F8X0"/>